<dbReference type="Proteomes" id="UP000069549">
    <property type="component" value="Chromosome 10"/>
</dbReference>
<dbReference type="EMBL" id="LT160030">
    <property type="protein sequence ID" value="CXI51131.1"/>
    <property type="molecule type" value="Genomic_DNA"/>
</dbReference>
<evidence type="ECO:0000313" key="12">
    <source>
        <dbReference type="Proteomes" id="UP000220214"/>
    </source>
</evidence>
<evidence type="ECO:0000256" key="3">
    <source>
        <dbReference type="SAM" id="SignalP"/>
    </source>
</evidence>
<keyword evidence="3" id="KW-0732">Signal</keyword>
<dbReference type="Proteomes" id="UP000219974">
    <property type="component" value="Chromosome 10"/>
</dbReference>
<gene>
    <name evidence="4" type="ORF">PBK173_000238000</name>
    <name evidence="8" type="ORF">PBNK65E_000230000</name>
    <name evidence="5" type="ORF">PBNK65NY_000229100</name>
    <name evidence="6" type="ORF">PBSP11A_000228800</name>
    <name evidence="7" type="ORF">PBSP11RLL_000228900</name>
</gene>
<evidence type="ECO:0000313" key="7">
    <source>
        <dbReference type="EMBL" id="SCM17804.1"/>
    </source>
</evidence>
<evidence type="ECO:0000313" key="13">
    <source>
        <dbReference type="Proteomes" id="UP000516480"/>
    </source>
</evidence>
<feature type="chain" id="PRO_5014242948" description="Surface-related antigen SRA" evidence="3">
    <location>
        <begin position="24"/>
        <end position="817"/>
    </location>
</feature>
<evidence type="ECO:0000313" key="5">
    <source>
        <dbReference type="EMBL" id="SCL94398.1"/>
    </source>
</evidence>
<feature type="compositionally biased region" description="Acidic residues" evidence="1">
    <location>
        <begin position="194"/>
        <end position="206"/>
    </location>
</feature>
<evidence type="ECO:0000313" key="8">
    <source>
        <dbReference type="EMBL" id="SCN26052.1"/>
    </source>
</evidence>
<evidence type="ECO:0000256" key="1">
    <source>
        <dbReference type="SAM" id="MobiDB-lite"/>
    </source>
</evidence>
<evidence type="ECO:0000256" key="2">
    <source>
        <dbReference type="SAM" id="Phobius"/>
    </source>
</evidence>
<dbReference type="Proteomes" id="UP000220214">
    <property type="component" value="Chromosome 10"/>
</dbReference>
<feature type="compositionally biased region" description="Basic residues" evidence="1">
    <location>
        <begin position="543"/>
        <end position="563"/>
    </location>
</feature>
<evidence type="ECO:0000313" key="11">
    <source>
        <dbReference type="Proteomes" id="UP000219974"/>
    </source>
</evidence>
<reference evidence="4 9" key="1">
    <citation type="submission" date="2016-02" db="EMBL/GenBank/DDBJ databases">
        <authorList>
            <consortium name="Pathogen Informatics"/>
        </authorList>
    </citation>
    <scope>NUCLEOTIDE SEQUENCE [LARGE SCALE GENOMIC DNA]</scope>
    <source>
        <strain evidence="4 9">K173</strain>
        <strain evidence="5 13">NK65 ny</strain>
        <strain evidence="8 12">NK65e</strain>
        <strain evidence="6 10">SP11 Antwerpcl1</strain>
        <strain evidence="7 11">SP11 RLL</strain>
    </source>
</reference>
<dbReference type="Proteomes" id="UP000219860">
    <property type="component" value="Chromosome 10"/>
</dbReference>
<keyword evidence="2" id="KW-1133">Transmembrane helix</keyword>
<evidence type="ECO:0008006" key="14">
    <source>
        <dbReference type="Google" id="ProtNLM"/>
    </source>
</evidence>
<dbReference type="OMA" id="KHTCEAA"/>
<evidence type="ECO:0000313" key="6">
    <source>
        <dbReference type="EMBL" id="SCM16008.1"/>
    </source>
</evidence>
<feature type="transmembrane region" description="Helical" evidence="2">
    <location>
        <begin position="799"/>
        <end position="816"/>
    </location>
</feature>
<dbReference type="EMBL" id="LT608146">
    <property type="protein sequence ID" value="SCL94398.1"/>
    <property type="molecule type" value="Genomic_DNA"/>
</dbReference>
<dbReference type="OrthoDB" id="372890at2759"/>
<sequence length="817" mass="96711">MILSFKIKLLILFIYLYMRFVNSNKQIQNTLSQNISNQLYRNIVPPLNNVNNISNPFLNGNDKKKDNKHTCEAAGCSSYKNIIKNNDNQNSNFDDCLNGFICKKCKKTHAKNSNICFYSNIEGYQNLYEALLEEYTLTPYDDFKILLNKYNNKKGDENKNDVKKNSDNENDQNDNENDQNDNENEIKKNSDNKNEDEDDDDEDDEDEKKKKKSNENKDDDIVFFEKKANTNSYQGLNKTNESTKNDENANIVKFIEKTKYKQSKNKHYNFNILEPFEKKKQITQFSTNNYSFLFEKNKKSEKIVYKRLKININKYEEYLKNKLNKCDISNDGMITVYIKLLLQIVKDKNDIYVDISKKSIVNSKEVNKYNNTKTQKQTNNQNDYYATDDNDNDSDSDSDSESDSDNDEFYGYNKKKSNNYSYLEMLNLMENKNNMNNNPNITQFSKSDKKKLSTNSESKQDKNKTSNLMPNYKIIKNITKYNFYQERLTDDLDGDSMGNYYKSKNGFFKSLFSKIYRKKKSEEYDDYDSDSSTDDDNEYDSKQKKKKRYRLFSWKKNKNKNKQTNRANKNYDNDNEYEKDDKYSSRRNYREEDDDDDNNNDDDESKKNQNNNKIDDKQKNQKKSKIKAFFNQIKKKIIPEKQKLHIESFFNSIIVKSCKNSIKWEGKMFKKKSLIEVTLKVPVKIKYIENQPLNFFRSGFETILTCHNCDDIIFNSCVQVYCTKKNEHEQGKDTEINQTQNTPNESVSTVDKLADVSQIPYMAGASVFSHLPVYNHNNYYPGNTSMLYYDSYSEGKNNYFNYFVFFFIFMLNCFTIW</sequence>
<keyword evidence="2" id="KW-0812">Transmembrane</keyword>
<dbReference type="EMBL" id="LT608274">
    <property type="protein sequence ID" value="SCM17804.1"/>
    <property type="molecule type" value="Genomic_DNA"/>
</dbReference>
<evidence type="ECO:0000313" key="10">
    <source>
        <dbReference type="Proteomes" id="UP000219860"/>
    </source>
</evidence>
<feature type="region of interest" description="Disordered" evidence="1">
    <location>
        <begin position="432"/>
        <end position="468"/>
    </location>
</feature>
<feature type="compositionally biased region" description="Acidic residues" evidence="1">
    <location>
        <begin position="591"/>
        <end position="603"/>
    </location>
</feature>
<dbReference type="Proteomes" id="UP000516480">
    <property type="component" value="Chromosome 10"/>
</dbReference>
<feature type="region of interest" description="Disordered" evidence="1">
    <location>
        <begin position="152"/>
        <end position="224"/>
    </location>
</feature>
<feature type="compositionally biased region" description="Low complexity" evidence="1">
    <location>
        <begin position="371"/>
        <end position="385"/>
    </location>
</feature>
<feature type="compositionally biased region" description="Basic and acidic residues" evidence="1">
    <location>
        <begin position="153"/>
        <end position="167"/>
    </location>
</feature>
<feature type="region of interest" description="Disordered" evidence="1">
    <location>
        <begin position="523"/>
        <end position="623"/>
    </location>
</feature>
<feature type="compositionally biased region" description="Basic and acidic residues" evidence="1">
    <location>
        <begin position="184"/>
        <end position="193"/>
    </location>
</feature>
<organism evidence="4 9">
    <name type="scientific">Plasmodium berghei</name>
    <dbReference type="NCBI Taxonomy" id="5821"/>
    <lineage>
        <taxon>Eukaryota</taxon>
        <taxon>Sar</taxon>
        <taxon>Alveolata</taxon>
        <taxon>Apicomplexa</taxon>
        <taxon>Aconoidasida</taxon>
        <taxon>Haemosporida</taxon>
        <taxon>Plasmodiidae</taxon>
        <taxon>Plasmodium</taxon>
        <taxon>Plasmodium (Vinckeia)</taxon>
    </lineage>
</organism>
<evidence type="ECO:0000313" key="9">
    <source>
        <dbReference type="Proteomes" id="UP000069549"/>
    </source>
</evidence>
<feature type="compositionally biased region" description="Acidic residues" evidence="1">
    <location>
        <begin position="386"/>
        <end position="408"/>
    </location>
</feature>
<dbReference type="EMBL" id="LT608258">
    <property type="protein sequence ID" value="SCM16008.1"/>
    <property type="molecule type" value="Genomic_DNA"/>
</dbReference>
<evidence type="ECO:0000313" key="4">
    <source>
        <dbReference type="EMBL" id="CXI51131.1"/>
    </source>
</evidence>
<accession>A0A0Y9X3M1</accession>
<feature type="compositionally biased region" description="Basic and acidic residues" evidence="1">
    <location>
        <begin position="579"/>
        <end position="590"/>
    </location>
</feature>
<feature type="compositionally biased region" description="Acidic residues" evidence="1">
    <location>
        <begin position="168"/>
        <end position="183"/>
    </location>
</feature>
<keyword evidence="2" id="KW-0472">Membrane</keyword>
<feature type="compositionally biased region" description="Basic and acidic residues" evidence="1">
    <location>
        <begin position="213"/>
        <end position="224"/>
    </location>
</feature>
<dbReference type="AlphaFoldDB" id="A0A0Y9X3M1"/>
<proteinExistence type="predicted"/>
<feature type="compositionally biased region" description="Acidic residues" evidence="1">
    <location>
        <begin position="523"/>
        <end position="538"/>
    </location>
</feature>
<dbReference type="VEuPathDB" id="PlasmoDB:PBANKA_1013400"/>
<feature type="region of interest" description="Disordered" evidence="1">
    <location>
        <begin position="371"/>
        <end position="412"/>
    </location>
</feature>
<protein>
    <recommendedName>
        <fullName evidence="14">Surface-related antigen SRA</fullName>
    </recommendedName>
</protein>
<feature type="signal peptide" evidence="3">
    <location>
        <begin position="1"/>
        <end position="23"/>
    </location>
</feature>
<dbReference type="EMBL" id="LT614636">
    <property type="protein sequence ID" value="SCN26052.1"/>
    <property type="molecule type" value="Genomic_DNA"/>
</dbReference>
<name>A0A0Y9X3M1_PLABE</name>